<evidence type="ECO:0000313" key="4">
    <source>
        <dbReference type="Proteomes" id="UP000808146"/>
    </source>
</evidence>
<keyword evidence="2" id="KW-0732">Signal</keyword>
<evidence type="ECO:0000256" key="2">
    <source>
        <dbReference type="SAM" id="SignalP"/>
    </source>
</evidence>
<dbReference type="AlphaFoldDB" id="A0A9D7LQY2"/>
<feature type="signal peptide" evidence="2">
    <location>
        <begin position="1"/>
        <end position="22"/>
    </location>
</feature>
<accession>A0A9D7LQY2</accession>
<evidence type="ECO:0000256" key="1">
    <source>
        <dbReference type="SAM" id="MobiDB-lite"/>
    </source>
</evidence>
<dbReference type="EMBL" id="JADKBR010000017">
    <property type="protein sequence ID" value="MBK8891489.1"/>
    <property type="molecule type" value="Genomic_DNA"/>
</dbReference>
<feature type="region of interest" description="Disordered" evidence="1">
    <location>
        <begin position="235"/>
        <end position="254"/>
    </location>
</feature>
<feature type="chain" id="PRO_5038673026" evidence="2">
    <location>
        <begin position="23"/>
        <end position="254"/>
    </location>
</feature>
<dbReference type="Proteomes" id="UP000808146">
    <property type="component" value="Unassembled WGS sequence"/>
</dbReference>
<evidence type="ECO:0000313" key="3">
    <source>
        <dbReference type="EMBL" id="MBK8891489.1"/>
    </source>
</evidence>
<comment type="caution">
    <text evidence="3">The sequence shown here is derived from an EMBL/GenBank/DDBJ whole genome shotgun (WGS) entry which is preliminary data.</text>
</comment>
<proteinExistence type="predicted"/>
<sequence length="254" mass="27153">MKSILAISAAAFCFCAAPAAEAALVADISVINRSTGERLPTYRHAGKLYVAGKPGDRYALELKNRTGDRLLTVVSVDGVNVVSGETAATSQRGYVLSPLGSTEIAGWRKSSQDVAAFYFTALPDSYAGRTNRPANVGVIGIAAFREYREPVNSSHENALGESRTDSAPAAPAASKAEAKRGAAADERLGTGHGERLYAPAQQVEFRKASERPDEIISVYYDSFDNLRAQGIIPTARHRPIPNPFPSDRFVPDPS</sequence>
<name>A0A9D7LQY2_9RHOO</name>
<feature type="region of interest" description="Disordered" evidence="1">
    <location>
        <begin position="152"/>
        <end position="183"/>
    </location>
</feature>
<organism evidence="3 4">
    <name type="scientific">Candidatus Dechloromonas phosphorivorans</name>
    <dbReference type="NCBI Taxonomy" id="2899244"/>
    <lineage>
        <taxon>Bacteria</taxon>
        <taxon>Pseudomonadati</taxon>
        <taxon>Pseudomonadota</taxon>
        <taxon>Betaproteobacteria</taxon>
        <taxon>Rhodocyclales</taxon>
        <taxon>Azonexaceae</taxon>
        <taxon>Dechloromonas</taxon>
    </lineage>
</organism>
<protein>
    <submittedName>
        <fullName evidence="3">Uncharacterized protein</fullName>
    </submittedName>
</protein>
<feature type="compositionally biased region" description="Low complexity" evidence="1">
    <location>
        <begin position="165"/>
        <end position="175"/>
    </location>
</feature>
<gene>
    <name evidence="3" type="ORF">IPN75_14510</name>
</gene>
<reference evidence="3" key="1">
    <citation type="submission" date="2020-10" db="EMBL/GenBank/DDBJ databases">
        <title>Connecting structure to function with the recovery of over 1000 high-quality activated sludge metagenome-assembled genomes encoding full-length rRNA genes using long-read sequencing.</title>
        <authorList>
            <person name="Singleton C.M."/>
            <person name="Petriglieri F."/>
            <person name="Kristensen J.M."/>
            <person name="Kirkegaard R.H."/>
            <person name="Michaelsen T.Y."/>
            <person name="Andersen M.H."/>
            <person name="Karst S.M."/>
            <person name="Dueholm M.S."/>
            <person name="Nielsen P.H."/>
            <person name="Albertsen M."/>
        </authorList>
    </citation>
    <scope>NUCLEOTIDE SEQUENCE</scope>
    <source>
        <strain evidence="3">OdNE_18-Q3-R46-58_BAT3C.305</strain>
    </source>
</reference>